<dbReference type="EMBL" id="DF933813">
    <property type="protein sequence ID" value="GAM35743.1"/>
    <property type="molecule type" value="Genomic_DNA"/>
</dbReference>
<name>A0A6V8H466_TALPI</name>
<evidence type="ECO:0000256" key="1">
    <source>
        <dbReference type="SAM" id="MobiDB-lite"/>
    </source>
</evidence>
<proteinExistence type="predicted"/>
<reference evidence="3" key="1">
    <citation type="journal article" date="2015" name="Genome Announc.">
        <title>Draft genome sequence of Talaromyces cellulolyticus strain Y-94, a source of lignocellulosic biomass-degrading enzymes.</title>
        <authorList>
            <person name="Fujii T."/>
            <person name="Koike H."/>
            <person name="Sawayama S."/>
            <person name="Yano S."/>
            <person name="Inoue H."/>
        </authorList>
    </citation>
    <scope>NUCLEOTIDE SEQUENCE [LARGE SCALE GENOMIC DNA]</scope>
    <source>
        <strain evidence="3">Y-94</strain>
    </source>
</reference>
<evidence type="ECO:0000313" key="3">
    <source>
        <dbReference type="Proteomes" id="UP000053095"/>
    </source>
</evidence>
<dbReference type="Proteomes" id="UP000053095">
    <property type="component" value="Unassembled WGS sequence"/>
</dbReference>
<dbReference type="AlphaFoldDB" id="A0A6V8H466"/>
<feature type="compositionally biased region" description="Basic residues" evidence="1">
    <location>
        <begin position="163"/>
        <end position="174"/>
    </location>
</feature>
<accession>A0A6V8H466</accession>
<gene>
    <name evidence="2" type="ORF">TCE0_017r04302</name>
</gene>
<protein>
    <submittedName>
        <fullName evidence="2">Uncharacterized protein</fullName>
    </submittedName>
</protein>
<keyword evidence="3" id="KW-1185">Reference proteome</keyword>
<feature type="region of interest" description="Disordered" evidence="1">
    <location>
        <begin position="121"/>
        <end position="174"/>
    </location>
</feature>
<evidence type="ECO:0000313" key="2">
    <source>
        <dbReference type="EMBL" id="GAM35743.1"/>
    </source>
</evidence>
<comment type="caution">
    <text evidence="2">The sequence shown here is derived from an EMBL/GenBank/DDBJ whole genome shotgun (WGS) entry which is preliminary data.</text>
</comment>
<organism evidence="2 3">
    <name type="scientific">Talaromyces pinophilus</name>
    <name type="common">Penicillium pinophilum</name>
    <dbReference type="NCBI Taxonomy" id="128442"/>
    <lineage>
        <taxon>Eukaryota</taxon>
        <taxon>Fungi</taxon>
        <taxon>Dikarya</taxon>
        <taxon>Ascomycota</taxon>
        <taxon>Pezizomycotina</taxon>
        <taxon>Eurotiomycetes</taxon>
        <taxon>Eurotiomycetidae</taxon>
        <taxon>Eurotiales</taxon>
        <taxon>Trichocomaceae</taxon>
        <taxon>Talaromyces</taxon>
        <taxon>Talaromyces sect. Talaromyces</taxon>
    </lineage>
</organism>
<sequence length="174" mass="19784">MPRRQLEQVFMPEESIRNDPKRSAEEMVLDIWKHCSLYARDSLSDDIRPTLFSCRAASAARQSHEHHPEVLSDGDLTLLETAMVHYAEYLNSTGIYTVDPFNLEDIEILRTSSILRFAAARQTQPQAANPPTTSKPTPTTRRIDPYIDVAFGSSQTSPTPRPYRNHRRGQSQSN</sequence>
<feature type="compositionally biased region" description="Low complexity" evidence="1">
    <location>
        <begin position="130"/>
        <end position="140"/>
    </location>
</feature>